<comment type="caution">
    <text evidence="11">The sequence shown here is derived from an EMBL/GenBank/DDBJ whole genome shotgun (WGS) entry which is preliminary data.</text>
</comment>
<dbReference type="PROSITE" id="PS01124">
    <property type="entry name" value="HTH_ARAC_FAMILY_2"/>
    <property type="match status" value="1"/>
</dbReference>
<evidence type="ECO:0000256" key="8">
    <source>
        <dbReference type="PROSITE-ProRule" id="PRU00169"/>
    </source>
</evidence>
<dbReference type="SMART" id="SM00342">
    <property type="entry name" value="HTH_ARAC"/>
    <property type="match status" value="1"/>
</dbReference>
<dbReference type="InterPro" id="IPR001789">
    <property type="entry name" value="Sig_transdc_resp-reg_receiver"/>
</dbReference>
<dbReference type="GO" id="GO:0005737">
    <property type="term" value="C:cytoplasm"/>
    <property type="evidence" value="ECO:0007669"/>
    <property type="project" value="UniProtKB-SubCell"/>
</dbReference>
<keyword evidence="5" id="KW-0805">Transcription regulation</keyword>
<keyword evidence="2" id="KW-0963">Cytoplasm</keyword>
<evidence type="ECO:0000256" key="2">
    <source>
        <dbReference type="ARBA" id="ARBA00022490"/>
    </source>
</evidence>
<dbReference type="InterPro" id="IPR020449">
    <property type="entry name" value="Tscrpt_reg_AraC-type_HTH"/>
</dbReference>
<accession>A0A366EFH5</accession>
<dbReference type="InterPro" id="IPR011006">
    <property type="entry name" value="CheY-like_superfamily"/>
</dbReference>
<dbReference type="Pfam" id="PF00072">
    <property type="entry name" value="Response_reg"/>
    <property type="match status" value="1"/>
</dbReference>
<feature type="domain" description="Response regulatory" evidence="10">
    <location>
        <begin position="3"/>
        <end position="120"/>
    </location>
</feature>
<dbReference type="SUPFAM" id="SSF52172">
    <property type="entry name" value="CheY-like"/>
    <property type="match status" value="1"/>
</dbReference>
<dbReference type="RefSeq" id="WP_113867681.1">
    <property type="nucleotide sequence ID" value="NZ_BAABQN010000008.1"/>
</dbReference>
<dbReference type="STRING" id="200904.GCA_900168775_00803"/>
<evidence type="ECO:0000256" key="7">
    <source>
        <dbReference type="ARBA" id="ARBA00023163"/>
    </source>
</evidence>
<dbReference type="PANTHER" id="PTHR42713:SF3">
    <property type="entry name" value="TRANSCRIPTIONAL REGULATORY PROTEIN HPTR"/>
    <property type="match status" value="1"/>
</dbReference>
<evidence type="ECO:0000313" key="11">
    <source>
        <dbReference type="EMBL" id="RBP00776.1"/>
    </source>
</evidence>
<feature type="domain" description="HTH araC/xylS-type" evidence="9">
    <location>
        <begin position="397"/>
        <end position="495"/>
    </location>
</feature>
<evidence type="ECO:0000259" key="10">
    <source>
        <dbReference type="PROSITE" id="PS50110"/>
    </source>
</evidence>
<protein>
    <submittedName>
        <fullName evidence="11">Two-component system response regulator YesN</fullName>
    </submittedName>
</protein>
<dbReference type="PROSITE" id="PS00041">
    <property type="entry name" value="HTH_ARAC_FAMILY_1"/>
    <property type="match status" value="1"/>
</dbReference>
<evidence type="ECO:0000256" key="4">
    <source>
        <dbReference type="ARBA" id="ARBA00023012"/>
    </source>
</evidence>
<gene>
    <name evidence="11" type="ORF">DES48_102544</name>
</gene>
<dbReference type="PRINTS" id="PR00032">
    <property type="entry name" value="HTHARAC"/>
</dbReference>
<dbReference type="InterPro" id="IPR018062">
    <property type="entry name" value="HTH_AraC-typ_CS"/>
</dbReference>
<name>A0A366EFH5_9BACI</name>
<feature type="modified residue" description="4-aspartylphosphate" evidence="8">
    <location>
        <position position="55"/>
    </location>
</feature>
<dbReference type="AlphaFoldDB" id="A0A366EFH5"/>
<dbReference type="GO" id="GO:0000160">
    <property type="term" value="P:phosphorelay signal transduction system"/>
    <property type="evidence" value="ECO:0007669"/>
    <property type="project" value="UniProtKB-KW"/>
</dbReference>
<dbReference type="PANTHER" id="PTHR42713">
    <property type="entry name" value="HISTIDINE KINASE-RELATED"/>
    <property type="match status" value="1"/>
</dbReference>
<dbReference type="PROSITE" id="PS50110">
    <property type="entry name" value="RESPONSE_REGULATORY"/>
    <property type="match status" value="1"/>
</dbReference>
<dbReference type="Gene3D" id="3.40.50.2300">
    <property type="match status" value="1"/>
</dbReference>
<keyword evidence="12" id="KW-1185">Reference proteome</keyword>
<keyword evidence="3 8" id="KW-0597">Phosphoprotein</keyword>
<dbReference type="Gene3D" id="1.10.10.60">
    <property type="entry name" value="Homeodomain-like"/>
    <property type="match status" value="2"/>
</dbReference>
<dbReference type="InterPro" id="IPR018060">
    <property type="entry name" value="HTH_AraC"/>
</dbReference>
<keyword evidence="4" id="KW-0902">Two-component regulatory system</keyword>
<evidence type="ECO:0000313" key="12">
    <source>
        <dbReference type="Proteomes" id="UP000252254"/>
    </source>
</evidence>
<dbReference type="EMBL" id="QNRI01000002">
    <property type="protein sequence ID" value="RBP00776.1"/>
    <property type="molecule type" value="Genomic_DNA"/>
</dbReference>
<keyword evidence="6" id="KW-0238">DNA-binding</keyword>
<evidence type="ECO:0000259" key="9">
    <source>
        <dbReference type="PROSITE" id="PS01124"/>
    </source>
</evidence>
<dbReference type="SUPFAM" id="SSF46689">
    <property type="entry name" value="Homeodomain-like"/>
    <property type="match status" value="2"/>
</dbReference>
<dbReference type="Proteomes" id="UP000252254">
    <property type="component" value="Unassembled WGS sequence"/>
</dbReference>
<dbReference type="InterPro" id="IPR051552">
    <property type="entry name" value="HptR"/>
</dbReference>
<dbReference type="SMART" id="SM00448">
    <property type="entry name" value="REC"/>
    <property type="match status" value="1"/>
</dbReference>
<dbReference type="GO" id="GO:0003700">
    <property type="term" value="F:DNA-binding transcription factor activity"/>
    <property type="evidence" value="ECO:0007669"/>
    <property type="project" value="InterPro"/>
</dbReference>
<evidence type="ECO:0000256" key="1">
    <source>
        <dbReference type="ARBA" id="ARBA00004496"/>
    </source>
</evidence>
<comment type="subcellular location">
    <subcellularLocation>
        <location evidence="1">Cytoplasm</location>
    </subcellularLocation>
</comment>
<evidence type="ECO:0000256" key="6">
    <source>
        <dbReference type="ARBA" id="ARBA00023125"/>
    </source>
</evidence>
<reference evidence="11 12" key="1">
    <citation type="submission" date="2018-06" db="EMBL/GenBank/DDBJ databases">
        <title>Genomic Encyclopedia of Type Strains, Phase IV (KMG-IV): sequencing the most valuable type-strain genomes for metagenomic binning, comparative biology and taxonomic classification.</title>
        <authorList>
            <person name="Goeker M."/>
        </authorList>
    </citation>
    <scope>NUCLEOTIDE SEQUENCE [LARGE SCALE GENOMIC DNA]</scope>
    <source>
        <strain evidence="11 12">DSM 15140</strain>
    </source>
</reference>
<evidence type="ECO:0000256" key="5">
    <source>
        <dbReference type="ARBA" id="ARBA00023015"/>
    </source>
</evidence>
<proteinExistence type="predicted"/>
<dbReference type="Pfam" id="PF12833">
    <property type="entry name" value="HTH_18"/>
    <property type="match status" value="1"/>
</dbReference>
<dbReference type="GO" id="GO:0043565">
    <property type="term" value="F:sequence-specific DNA binding"/>
    <property type="evidence" value="ECO:0007669"/>
    <property type="project" value="InterPro"/>
</dbReference>
<dbReference type="CDD" id="cd17536">
    <property type="entry name" value="REC_YesN-like"/>
    <property type="match status" value="1"/>
</dbReference>
<evidence type="ECO:0000256" key="3">
    <source>
        <dbReference type="ARBA" id="ARBA00022553"/>
    </source>
</evidence>
<dbReference type="OrthoDB" id="342399at2"/>
<keyword evidence="7" id="KW-0804">Transcription</keyword>
<organism evidence="11 12">
    <name type="scientific">Paraliobacillus ryukyuensis</name>
    <dbReference type="NCBI Taxonomy" id="200904"/>
    <lineage>
        <taxon>Bacteria</taxon>
        <taxon>Bacillati</taxon>
        <taxon>Bacillota</taxon>
        <taxon>Bacilli</taxon>
        <taxon>Bacillales</taxon>
        <taxon>Bacillaceae</taxon>
        <taxon>Paraliobacillus</taxon>
    </lineage>
</organism>
<sequence length="515" mass="60958">MYEVLLIDNEPMIREGLKHIIDWNEYGFSICCDAIDGRDGLQKIRTHQPDLALVDIRMPGLSGIEMIQQAIQEGYQTKFIILSGYSSFSYAQQLIKLGITSYLLKPIDEEELINLLIGIKQTFEKERNINHQLKQYKQLSEEQTWHMLLEGKMIGKATSDLPAHIRNHTNYQLVMMLKRDLSNNAISPSFFNEITNPNVKLLSDSNRWFFLFMDFQEDEIIRYLQKLFIKLKNQPNVYLSHDFQALDLLPEAIHQMEQLQQLAFVYGNKTFILQKQLENKGWIELDIDTLIEPILKALEFQDIALLQSQWKTLIRYFQAQAMDQTVIQAELVDFFIQLNRAIKHAYPDVTVMDKNEVIESIYRSSNLQAIIERIELKLWHIAKHMDGFLLNADNNMDKIIHYIHHYYNQEINLKVLANLFNYNSSYLGKKFKKHTGYYFHTYLDQVRIEQAKQLLQTKEYKVYEISERIGYSNMDYFYKKFKKYVGMSPKTYQKKYKLQENDAFNTQKCCEGIEK</sequence>
<dbReference type="InterPro" id="IPR009057">
    <property type="entry name" value="Homeodomain-like_sf"/>
</dbReference>